<keyword evidence="5 9" id="KW-0067">ATP-binding</keyword>
<dbReference type="PROSITE" id="PS50051">
    <property type="entry name" value="MCM_2"/>
    <property type="match status" value="1"/>
</dbReference>
<feature type="compositionally biased region" description="Polar residues" evidence="10">
    <location>
        <begin position="494"/>
        <end position="506"/>
    </location>
</feature>
<evidence type="ECO:0000256" key="3">
    <source>
        <dbReference type="ARBA" id="ARBA00012551"/>
    </source>
</evidence>
<dbReference type="GO" id="GO:0006260">
    <property type="term" value="P:DNA replication"/>
    <property type="evidence" value="ECO:0007669"/>
    <property type="project" value="InterPro"/>
</dbReference>
<dbReference type="Pfam" id="PF17207">
    <property type="entry name" value="MCM_OB"/>
    <property type="match status" value="1"/>
</dbReference>
<feature type="region of interest" description="Disordered" evidence="10">
    <location>
        <begin position="691"/>
        <end position="711"/>
    </location>
</feature>
<dbReference type="InterPro" id="IPR041562">
    <property type="entry name" value="MCM_lid"/>
</dbReference>
<dbReference type="GO" id="GO:0005524">
    <property type="term" value="F:ATP binding"/>
    <property type="evidence" value="ECO:0007669"/>
    <property type="project" value="UniProtKB-KW"/>
</dbReference>
<feature type="domain" description="MCM C-terminal AAA(+) ATPase" evidence="11">
    <location>
        <begin position="427"/>
        <end position="676"/>
    </location>
</feature>
<dbReference type="EMBL" id="JANCYW010000012">
    <property type="protein sequence ID" value="KAK4537439.1"/>
    <property type="molecule type" value="Genomic_DNA"/>
</dbReference>
<comment type="subcellular location">
    <subcellularLocation>
        <location evidence="1">Nucleus</location>
    </subcellularLocation>
</comment>
<dbReference type="InterPro" id="IPR033762">
    <property type="entry name" value="MCM_OB"/>
</dbReference>
<keyword evidence="4 9" id="KW-0547">Nucleotide-binding</keyword>
<dbReference type="Gene3D" id="2.40.50.140">
    <property type="entry name" value="Nucleic acid-binding proteins"/>
    <property type="match status" value="1"/>
</dbReference>
<dbReference type="SUPFAM" id="SSF52540">
    <property type="entry name" value="P-loop containing nucleoside triphosphate hydrolases"/>
    <property type="match status" value="1"/>
</dbReference>
<dbReference type="AlphaFoldDB" id="A0AAV9IZE2"/>
<dbReference type="SMART" id="SM00350">
    <property type="entry name" value="MCM"/>
    <property type="match status" value="1"/>
</dbReference>
<dbReference type="Pfam" id="PF00493">
    <property type="entry name" value="MCM"/>
    <property type="match status" value="1"/>
</dbReference>
<dbReference type="InterPro" id="IPR031327">
    <property type="entry name" value="MCM"/>
</dbReference>
<dbReference type="PRINTS" id="PR01657">
    <property type="entry name" value="MCMFAMILY"/>
</dbReference>
<feature type="compositionally biased region" description="Basic and acidic residues" evidence="10">
    <location>
        <begin position="472"/>
        <end position="486"/>
    </location>
</feature>
<comment type="caution">
    <text evidence="12">The sequence shown here is derived from an EMBL/GenBank/DDBJ whole genome shotgun (WGS) entry which is preliminary data.</text>
</comment>
<evidence type="ECO:0000313" key="12">
    <source>
        <dbReference type="EMBL" id="KAK4537439.1"/>
    </source>
</evidence>
<dbReference type="Pfam" id="PF17855">
    <property type="entry name" value="MCM_lid"/>
    <property type="match status" value="1"/>
</dbReference>
<evidence type="ECO:0000256" key="2">
    <source>
        <dbReference type="ARBA" id="ARBA00008010"/>
    </source>
</evidence>
<dbReference type="EC" id="3.6.4.12" evidence="3"/>
<organism evidence="12 13">
    <name type="scientific">Cyanidium caldarium</name>
    <name type="common">Red alga</name>
    <dbReference type="NCBI Taxonomy" id="2771"/>
    <lineage>
        <taxon>Eukaryota</taxon>
        <taxon>Rhodophyta</taxon>
        <taxon>Bangiophyceae</taxon>
        <taxon>Cyanidiales</taxon>
        <taxon>Cyanidiaceae</taxon>
        <taxon>Cyanidium</taxon>
    </lineage>
</organism>
<dbReference type="PANTHER" id="PTHR11630">
    <property type="entry name" value="DNA REPLICATION LICENSING FACTOR MCM FAMILY MEMBER"/>
    <property type="match status" value="1"/>
</dbReference>
<dbReference type="InterPro" id="IPR012340">
    <property type="entry name" value="NA-bd_OB-fold"/>
</dbReference>
<comment type="similarity">
    <text evidence="2 9">Belongs to the MCM family.</text>
</comment>
<feature type="region of interest" description="Disordered" evidence="10">
    <location>
        <begin position="373"/>
        <end position="394"/>
    </location>
</feature>
<evidence type="ECO:0000313" key="13">
    <source>
        <dbReference type="Proteomes" id="UP001301350"/>
    </source>
</evidence>
<keyword evidence="13" id="KW-1185">Reference proteome</keyword>
<dbReference type="GO" id="GO:0003697">
    <property type="term" value="F:single-stranded DNA binding"/>
    <property type="evidence" value="ECO:0007669"/>
    <property type="project" value="TreeGrafter"/>
</dbReference>
<evidence type="ECO:0000256" key="4">
    <source>
        <dbReference type="ARBA" id="ARBA00022741"/>
    </source>
</evidence>
<dbReference type="SMART" id="SM00382">
    <property type="entry name" value="AAA"/>
    <property type="match status" value="1"/>
</dbReference>
<evidence type="ECO:0000256" key="10">
    <source>
        <dbReference type="SAM" id="MobiDB-lite"/>
    </source>
</evidence>
<accession>A0AAV9IZE2</accession>
<dbReference type="Pfam" id="PF25051">
    <property type="entry name" value="WHD_MCM8"/>
    <property type="match status" value="1"/>
</dbReference>
<dbReference type="InterPro" id="IPR003593">
    <property type="entry name" value="AAA+_ATPase"/>
</dbReference>
<evidence type="ECO:0000256" key="7">
    <source>
        <dbReference type="ARBA" id="ARBA00023242"/>
    </source>
</evidence>
<dbReference type="InterPro" id="IPR027417">
    <property type="entry name" value="P-loop_NTPase"/>
</dbReference>
<dbReference type="CDD" id="cd22247">
    <property type="entry name" value="MCM8_WHD"/>
    <property type="match status" value="1"/>
</dbReference>
<dbReference type="InterPro" id="IPR001208">
    <property type="entry name" value="MCM_dom"/>
</dbReference>
<proteinExistence type="inferred from homology"/>
<feature type="region of interest" description="Disordered" evidence="10">
    <location>
        <begin position="464"/>
        <end position="506"/>
    </location>
</feature>
<protein>
    <recommendedName>
        <fullName evidence="3">DNA helicase</fullName>
        <ecNumber evidence="3">3.6.4.12</ecNumber>
    </recommendedName>
    <alternativeName>
        <fullName evidence="8">Minichromosome maintenance 8</fullName>
    </alternativeName>
</protein>
<dbReference type="PROSITE" id="PS00847">
    <property type="entry name" value="MCM_1"/>
    <property type="match status" value="1"/>
</dbReference>
<evidence type="ECO:0000256" key="5">
    <source>
        <dbReference type="ARBA" id="ARBA00022840"/>
    </source>
</evidence>
<sequence length="932" mass="101218">MFLQLETPLPEFPTYFEVDESAEAAHDPIGLRHKVVSRIVRFLLSPDAKPALDALLDQLRQLAAAYDLGALEEAVLGSEPEPATKDAPVDRDEPDALHARAPVRESPLCIVSSIPVPLDYATLAADTGVRGLCEALQESPDETLGCLALALAQVAKLCAVHHGHAGEATGIPPDTHLHILYSVRLPRIIPRLLHVHPIAEMRSLKSHAIGRLVRVRGTVIRLSNIRQQVIAMKLVCLGCGQTVGGKFVNFQYAPPLCCTQTPGCKSRIFAPDKDSAVTTDWQRVRLQEIQQWDQVTDGASSGAAGGIPRTIDCELVHADLLDACVPGDVVDVVGIVRTLGVDADASSRGGSRHHKRALYSIYLEVNSLLSSREQQAPSLPLPSGRPLNDEGEQRVVPETHPDAAAEAAGLPTEAQALRDMFMGREALFERLVHSLCPAICGHEMVKSGLLLGLLGGTEWPHARHAHAQQSTIDRDSADVDHTRWRDAGAPPPTSTTDPIASAETTESTAPVRATIHVLVVGDPGVGKSQMLRAASCLAPRSVYICGNTTTTSGLTVTVVREHGTGDYALEAGALVLGDRGVCCIDEFDKMGADHQALLEGMEQQSVSVAKAGLVCNLSARTTVLAAANPVSGHYDKAKTVCENLRMSAALLSRFDLVFVVLDRPDASQDRHISEHVMATFGGRTLARGNRQTRLPSWSPAAASSSPLEDVSADTAPDALHARLQRTRDYAREPLPPSLLRQFIRYARLHVHPRLGDEAKHVLRTFYLQLRRSARVHCHAHGKSGDAIPPVTTRQLESLKRLAQARARAQLADVVSARHAQDVVEVVRFSMLGVYSDEHGVVDFTRAGGMSRAAEVHRFVKALHHESARRQNSLFSVDVLKQVAQRIGLVCGGDFYDFVDMLNLQGFLLQRGYRQYRLQSSEYAPTPHKRGRC</sequence>
<dbReference type="GO" id="GO:0006310">
    <property type="term" value="P:DNA recombination"/>
    <property type="evidence" value="ECO:0007669"/>
    <property type="project" value="UniProtKB-ARBA"/>
</dbReference>
<dbReference type="Gene3D" id="2.20.28.10">
    <property type="match status" value="1"/>
</dbReference>
<dbReference type="InterPro" id="IPR056875">
    <property type="entry name" value="MCM8/REC_WHD"/>
</dbReference>
<dbReference type="GO" id="GO:0017116">
    <property type="term" value="F:single-stranded DNA helicase activity"/>
    <property type="evidence" value="ECO:0007669"/>
    <property type="project" value="TreeGrafter"/>
</dbReference>
<gene>
    <name evidence="12" type="ORF">CDCA_CDCA12G3464</name>
</gene>
<feature type="compositionally biased region" description="Low complexity" evidence="10">
    <location>
        <begin position="695"/>
        <end position="706"/>
    </location>
</feature>
<name>A0AAV9IZE2_CYACA</name>
<reference evidence="12 13" key="1">
    <citation type="submission" date="2022-07" db="EMBL/GenBank/DDBJ databases">
        <title>Genome-wide signatures of adaptation to extreme environments.</title>
        <authorList>
            <person name="Cho C.H."/>
            <person name="Yoon H.S."/>
        </authorList>
    </citation>
    <scope>NUCLEOTIDE SEQUENCE [LARGE SCALE GENOMIC DNA]</scope>
    <source>
        <strain evidence="12 13">DBV 063 E5</strain>
    </source>
</reference>
<evidence type="ECO:0000256" key="1">
    <source>
        <dbReference type="ARBA" id="ARBA00004123"/>
    </source>
</evidence>
<keyword evidence="6 9" id="KW-0238">DNA-binding</keyword>
<dbReference type="PANTHER" id="PTHR11630:SF47">
    <property type="entry name" value="DNA HELICASE MCM8"/>
    <property type="match status" value="1"/>
</dbReference>
<evidence type="ECO:0000256" key="6">
    <source>
        <dbReference type="ARBA" id="ARBA00023125"/>
    </source>
</evidence>
<evidence type="ECO:0000259" key="11">
    <source>
        <dbReference type="PROSITE" id="PS50051"/>
    </source>
</evidence>
<dbReference type="Proteomes" id="UP001301350">
    <property type="component" value="Unassembled WGS sequence"/>
</dbReference>
<dbReference type="SUPFAM" id="SSF50249">
    <property type="entry name" value="Nucleic acid-binding proteins"/>
    <property type="match status" value="1"/>
</dbReference>
<dbReference type="GO" id="GO:0005634">
    <property type="term" value="C:nucleus"/>
    <property type="evidence" value="ECO:0007669"/>
    <property type="project" value="UniProtKB-SubCell"/>
</dbReference>
<evidence type="ECO:0000256" key="9">
    <source>
        <dbReference type="RuleBase" id="RU004070"/>
    </source>
</evidence>
<keyword evidence="7" id="KW-0539">Nucleus</keyword>
<dbReference type="GO" id="GO:0042555">
    <property type="term" value="C:MCM complex"/>
    <property type="evidence" value="ECO:0007669"/>
    <property type="project" value="TreeGrafter"/>
</dbReference>
<evidence type="ECO:0000256" key="8">
    <source>
        <dbReference type="ARBA" id="ARBA00042306"/>
    </source>
</evidence>
<dbReference type="Gene3D" id="3.40.50.300">
    <property type="entry name" value="P-loop containing nucleotide triphosphate hydrolases"/>
    <property type="match status" value="1"/>
</dbReference>
<dbReference type="InterPro" id="IPR018525">
    <property type="entry name" value="MCM_CS"/>
</dbReference>